<protein>
    <submittedName>
        <fullName evidence="2">Uncharacterized protein</fullName>
    </submittedName>
</protein>
<comment type="caution">
    <text evidence="2">The sequence shown here is derived from an EMBL/GenBank/DDBJ whole genome shotgun (WGS) entry which is preliminary data.</text>
</comment>
<feature type="region of interest" description="Disordered" evidence="1">
    <location>
        <begin position="100"/>
        <end position="121"/>
    </location>
</feature>
<keyword evidence="3" id="KW-1185">Reference proteome</keyword>
<evidence type="ECO:0000313" key="2">
    <source>
        <dbReference type="EMBL" id="MDV3455394.1"/>
    </source>
</evidence>
<sequence length="277" mass="29253">MPYRPLLELAATHAYLGEGSLPGSALVPDAATAARLRGLRLIAKPSGSSFTIFGEFDAKNALRVPLTAPVTLRFAIERPAAELLYATDLAALGTASLYTDKGAPAGTPQQLRRQPREEQDDPRPFALVSVQLTPANVKTAITGGPRRCVAALPVATARWCYYLVTDLPNPVAQWRIARGDGASGPAPAFRDAGRAELTAPAADDATGTELRRRNPGLRVLRFLSDAPFAASRSAVRGLELHVGTTRLFGALPNPSPGATIRIGDAAAFNQTLRVVTA</sequence>
<reference evidence="2 3" key="1">
    <citation type="submission" date="2023-10" db="EMBL/GenBank/DDBJ databases">
        <title>Sphingomonas sp. HF-S4 16S ribosomal RNA gene Genome sequencing and assembly.</title>
        <authorList>
            <person name="Lee H."/>
        </authorList>
    </citation>
    <scope>NUCLEOTIDE SEQUENCE [LARGE SCALE GENOMIC DNA]</scope>
    <source>
        <strain evidence="2 3">HF-S4</strain>
    </source>
</reference>
<dbReference type="RefSeq" id="WP_317224618.1">
    <property type="nucleotide sequence ID" value="NZ_JAWJEJ010000001.1"/>
</dbReference>
<evidence type="ECO:0000256" key="1">
    <source>
        <dbReference type="SAM" id="MobiDB-lite"/>
    </source>
</evidence>
<proteinExistence type="predicted"/>
<name>A0ABU3Y200_9SPHN</name>
<evidence type="ECO:0000313" key="3">
    <source>
        <dbReference type="Proteomes" id="UP001273531"/>
    </source>
</evidence>
<organism evidence="2 3">
    <name type="scientific">Sphingomonas agrestis</name>
    <dbReference type="NCBI Taxonomy" id="3080540"/>
    <lineage>
        <taxon>Bacteria</taxon>
        <taxon>Pseudomonadati</taxon>
        <taxon>Pseudomonadota</taxon>
        <taxon>Alphaproteobacteria</taxon>
        <taxon>Sphingomonadales</taxon>
        <taxon>Sphingomonadaceae</taxon>
        <taxon>Sphingomonas</taxon>
    </lineage>
</organism>
<dbReference type="EMBL" id="JAWJEJ010000001">
    <property type="protein sequence ID" value="MDV3455394.1"/>
    <property type="molecule type" value="Genomic_DNA"/>
</dbReference>
<accession>A0ABU3Y200</accession>
<gene>
    <name evidence="2" type="ORF">RZN05_00240</name>
</gene>
<dbReference type="Proteomes" id="UP001273531">
    <property type="component" value="Unassembled WGS sequence"/>
</dbReference>